<evidence type="ECO:0000259" key="2">
    <source>
        <dbReference type="Pfam" id="PF04572"/>
    </source>
</evidence>
<dbReference type="InterPro" id="IPR051706">
    <property type="entry name" value="Glycosyltransferase_domain"/>
</dbReference>
<keyword evidence="4" id="KW-1185">Reference proteome</keyword>
<dbReference type="EMBL" id="BMGA01000014">
    <property type="protein sequence ID" value="GGA88959.1"/>
    <property type="molecule type" value="Genomic_DNA"/>
</dbReference>
<organism evidence="3 4">
    <name type="scientific">Flavobacterium palustre</name>
    <dbReference type="NCBI Taxonomy" id="1476463"/>
    <lineage>
        <taxon>Bacteria</taxon>
        <taxon>Pseudomonadati</taxon>
        <taxon>Bacteroidota</taxon>
        <taxon>Flavobacteriia</taxon>
        <taxon>Flavobacteriales</taxon>
        <taxon>Flavobacteriaceae</taxon>
        <taxon>Flavobacterium</taxon>
    </lineage>
</organism>
<dbReference type="InterPro" id="IPR007652">
    <property type="entry name" value="A1-4-GlycosylTfrase_dom"/>
</dbReference>
<reference evidence="4" key="1">
    <citation type="journal article" date="2019" name="Int. J. Syst. Evol. Microbiol.">
        <title>The Global Catalogue of Microorganisms (GCM) 10K type strain sequencing project: providing services to taxonomists for standard genome sequencing and annotation.</title>
        <authorList>
            <consortium name="The Broad Institute Genomics Platform"/>
            <consortium name="The Broad Institute Genome Sequencing Center for Infectious Disease"/>
            <person name="Wu L."/>
            <person name="Ma J."/>
        </authorList>
    </citation>
    <scope>NUCLEOTIDE SEQUENCE [LARGE SCALE GENOMIC DNA]</scope>
    <source>
        <strain evidence="4">CGMCC 1.12811</strain>
    </source>
</reference>
<dbReference type="PANTHER" id="PTHR32385">
    <property type="entry name" value="MANNOSYL PHOSPHORYLINOSITOL CERAMIDE SYNTHASE"/>
    <property type="match status" value="1"/>
</dbReference>
<evidence type="ECO:0000313" key="3">
    <source>
        <dbReference type="EMBL" id="GGA88959.1"/>
    </source>
</evidence>
<dbReference type="PANTHER" id="PTHR32385:SF15">
    <property type="entry name" value="INOSITOL PHOSPHOCERAMIDE MANNOSYLTRANSFERASE 1"/>
    <property type="match status" value="1"/>
</dbReference>
<dbReference type="RefSeq" id="WP_188495827.1">
    <property type="nucleotide sequence ID" value="NZ_BMGA01000014.1"/>
</dbReference>
<name>A0ABQ1HT16_9FLAO</name>
<evidence type="ECO:0000256" key="1">
    <source>
        <dbReference type="ARBA" id="ARBA00022679"/>
    </source>
</evidence>
<dbReference type="GO" id="GO:0016740">
    <property type="term" value="F:transferase activity"/>
    <property type="evidence" value="ECO:0007669"/>
    <property type="project" value="UniProtKB-KW"/>
</dbReference>
<protein>
    <submittedName>
        <fullName evidence="3">Glycosyl transferase</fullName>
    </submittedName>
</protein>
<dbReference type="SUPFAM" id="SSF53448">
    <property type="entry name" value="Nucleotide-diphospho-sugar transferases"/>
    <property type="match status" value="1"/>
</dbReference>
<evidence type="ECO:0000313" key="4">
    <source>
        <dbReference type="Proteomes" id="UP000658793"/>
    </source>
</evidence>
<feature type="domain" description="Alpha 1,4-glycosyltransferase" evidence="2">
    <location>
        <begin position="119"/>
        <end position="212"/>
    </location>
</feature>
<dbReference type="Pfam" id="PF04488">
    <property type="entry name" value="Gly_transf_sug"/>
    <property type="match status" value="1"/>
</dbReference>
<dbReference type="InterPro" id="IPR029044">
    <property type="entry name" value="Nucleotide-diphossugar_trans"/>
</dbReference>
<comment type="caution">
    <text evidence="3">The sequence shown here is derived from an EMBL/GenBank/DDBJ whole genome shotgun (WGS) entry which is preliminary data.</text>
</comment>
<sequence length="260" mass="31081">MQIPKIIHYCWYGGKSKPKLVKKCIASWKEHLPDYEIIEWNEKNTDLSHPFVKESYSQKKWAFVADFIRLKILYEHGGIYLDTDMMILKSLNELLSCNCFLGAEETKIVSGGIIGAIKNQPFIKGCLANYNLINNDSKINFNEMVIPKLLTNTYEKIYGVSLFDKIIEKNNLVIYPPSYFYPLPNIEKKDIKNYKDYIQKSTYAIHLWNASWVEYDEFYYLRNKKYFLAFRMMFKKIFLKRDINLYYFKRIYLNFLKSIK</sequence>
<dbReference type="Pfam" id="PF04572">
    <property type="entry name" value="Gb3_synth"/>
    <property type="match status" value="1"/>
</dbReference>
<keyword evidence="1 3" id="KW-0808">Transferase</keyword>
<dbReference type="Gene3D" id="3.90.550.20">
    <property type="match status" value="1"/>
</dbReference>
<dbReference type="InterPro" id="IPR007577">
    <property type="entry name" value="GlycoTrfase_DXD_sugar-bd_CS"/>
</dbReference>
<dbReference type="Proteomes" id="UP000658793">
    <property type="component" value="Unassembled WGS sequence"/>
</dbReference>
<proteinExistence type="predicted"/>
<gene>
    <name evidence="3" type="ORF">GCM10008015_31850</name>
</gene>
<accession>A0ABQ1HT16</accession>